<evidence type="ECO:0000256" key="7">
    <source>
        <dbReference type="ARBA" id="ARBA00022840"/>
    </source>
</evidence>
<keyword evidence="4 10" id="KW-0808">Transferase</keyword>
<evidence type="ECO:0000259" key="12">
    <source>
        <dbReference type="Pfam" id="PF08544"/>
    </source>
</evidence>
<evidence type="ECO:0000256" key="5">
    <source>
        <dbReference type="ARBA" id="ARBA00022741"/>
    </source>
</evidence>
<keyword evidence="5 10" id="KW-0547">Nucleotide-binding</keyword>
<evidence type="ECO:0000256" key="10">
    <source>
        <dbReference type="HAMAP-Rule" id="MF_00061"/>
    </source>
</evidence>
<dbReference type="Gene3D" id="3.30.230.10">
    <property type="match status" value="1"/>
</dbReference>
<dbReference type="SUPFAM" id="SSF54211">
    <property type="entry name" value="Ribosomal protein S5 domain 2-like"/>
    <property type="match status" value="1"/>
</dbReference>
<accession>A0A1I0XF92</accession>
<feature type="binding site" evidence="10">
    <location>
        <begin position="92"/>
        <end position="102"/>
    </location>
    <ligand>
        <name>ATP</name>
        <dbReference type="ChEBI" id="CHEBI:30616"/>
    </ligand>
</feature>
<keyword evidence="14" id="KW-1185">Reference proteome</keyword>
<feature type="active site" evidence="10">
    <location>
        <position position="129"/>
    </location>
</feature>
<dbReference type="Gene3D" id="3.30.70.890">
    <property type="entry name" value="GHMP kinase, C-terminal domain"/>
    <property type="match status" value="1"/>
</dbReference>
<sequence length="278" mass="28501">MAPIDAFAPAKINLTLHVTGRRQDGYHLLDSLVAFADVGDRVRVEPALELSLEVGGPRALGVPTGPDNLVLKAAALFGVDEGARITLEKHLPAAAGIGGGSADAAATLRALSKLWGRTIPSDCARLGADIPVCLPSRTARMQGIGETVTPLPLPPLDAVLVNPGVSVPTGPVFAALEGQFGAPMQGVLPQFDGAGALLDWLGDQRNDLETPARQIAPAIGDTLAALAATRHCALARMSGSGATCFGLFPSPASARAAAQQLSQAHPGWWVQATRIGGD</sequence>
<dbReference type="OrthoDB" id="9809438at2"/>
<dbReference type="GO" id="GO:0016114">
    <property type="term" value="P:terpenoid biosynthetic process"/>
    <property type="evidence" value="ECO:0007669"/>
    <property type="project" value="InterPro"/>
</dbReference>
<dbReference type="RefSeq" id="WP_092064519.1">
    <property type="nucleotide sequence ID" value="NZ_FOJU01000003.1"/>
</dbReference>
<dbReference type="InterPro" id="IPR020568">
    <property type="entry name" value="Ribosomal_Su5_D2-typ_SF"/>
</dbReference>
<dbReference type="GO" id="GO:0050515">
    <property type="term" value="F:4-(cytidine 5'-diphospho)-2-C-methyl-D-erythritol kinase activity"/>
    <property type="evidence" value="ECO:0007669"/>
    <property type="project" value="UniProtKB-UniRule"/>
</dbReference>
<dbReference type="InterPro" id="IPR004424">
    <property type="entry name" value="IspE"/>
</dbReference>
<protein>
    <recommendedName>
        <fullName evidence="3 10">4-diphosphocytidyl-2-C-methyl-D-erythritol kinase</fullName>
        <shortName evidence="10">CMK</shortName>
        <ecNumber evidence="2 10">2.7.1.148</ecNumber>
    </recommendedName>
    <alternativeName>
        <fullName evidence="9 10">4-(cytidine-5'-diphospho)-2-C-methyl-D-erythritol kinase</fullName>
    </alternativeName>
</protein>
<dbReference type="SUPFAM" id="SSF55060">
    <property type="entry name" value="GHMP Kinase, C-terminal domain"/>
    <property type="match status" value="1"/>
</dbReference>
<evidence type="ECO:0000259" key="11">
    <source>
        <dbReference type="Pfam" id="PF00288"/>
    </source>
</evidence>
<dbReference type="InterPro" id="IPR006204">
    <property type="entry name" value="GHMP_kinase_N_dom"/>
</dbReference>
<keyword evidence="7 10" id="KW-0067">ATP-binding</keyword>
<dbReference type="AlphaFoldDB" id="A0A1I0XF92"/>
<dbReference type="PANTHER" id="PTHR43527:SF2">
    <property type="entry name" value="4-DIPHOSPHOCYTIDYL-2-C-METHYL-D-ERYTHRITOL KINASE, CHLOROPLASTIC"/>
    <property type="match status" value="1"/>
</dbReference>
<evidence type="ECO:0000256" key="9">
    <source>
        <dbReference type="ARBA" id="ARBA00032554"/>
    </source>
</evidence>
<gene>
    <name evidence="10" type="primary">ispE</name>
    <name evidence="13" type="ORF">SAMN05421688_2216</name>
</gene>
<evidence type="ECO:0000256" key="4">
    <source>
        <dbReference type="ARBA" id="ARBA00022679"/>
    </source>
</evidence>
<name>A0A1I0XF92_9RHOB</name>
<feature type="active site" evidence="10">
    <location>
        <position position="11"/>
    </location>
</feature>
<evidence type="ECO:0000256" key="8">
    <source>
        <dbReference type="ARBA" id="ARBA00023229"/>
    </source>
</evidence>
<comment type="similarity">
    <text evidence="1 10">Belongs to the GHMP kinase family. IspE subfamily.</text>
</comment>
<dbReference type="InterPro" id="IPR014721">
    <property type="entry name" value="Ribsml_uS5_D2-typ_fold_subgr"/>
</dbReference>
<evidence type="ECO:0000256" key="3">
    <source>
        <dbReference type="ARBA" id="ARBA00017473"/>
    </source>
</evidence>
<proteinExistence type="inferred from homology"/>
<comment type="catalytic activity">
    <reaction evidence="10">
        <text>4-CDP-2-C-methyl-D-erythritol + ATP = 4-CDP-2-C-methyl-D-erythritol 2-phosphate + ADP + H(+)</text>
        <dbReference type="Rhea" id="RHEA:18437"/>
        <dbReference type="ChEBI" id="CHEBI:15378"/>
        <dbReference type="ChEBI" id="CHEBI:30616"/>
        <dbReference type="ChEBI" id="CHEBI:57823"/>
        <dbReference type="ChEBI" id="CHEBI:57919"/>
        <dbReference type="ChEBI" id="CHEBI:456216"/>
        <dbReference type="EC" id="2.7.1.148"/>
    </reaction>
</comment>
<organism evidence="13 14">
    <name type="scientific">Poseidonocella pacifica</name>
    <dbReference type="NCBI Taxonomy" id="871651"/>
    <lineage>
        <taxon>Bacteria</taxon>
        <taxon>Pseudomonadati</taxon>
        <taxon>Pseudomonadota</taxon>
        <taxon>Alphaproteobacteria</taxon>
        <taxon>Rhodobacterales</taxon>
        <taxon>Roseobacteraceae</taxon>
        <taxon>Poseidonocella</taxon>
    </lineage>
</organism>
<dbReference type="InterPro" id="IPR036554">
    <property type="entry name" value="GHMP_kinase_C_sf"/>
</dbReference>
<dbReference type="PIRSF" id="PIRSF010376">
    <property type="entry name" value="IspE"/>
    <property type="match status" value="1"/>
</dbReference>
<keyword evidence="8 10" id="KW-0414">Isoprene biosynthesis</keyword>
<comment type="pathway">
    <text evidence="10">Isoprenoid biosynthesis; isopentenyl diphosphate biosynthesis via DXP pathway; isopentenyl diphosphate from 1-deoxy-D-xylulose 5-phosphate: step 3/6.</text>
</comment>
<evidence type="ECO:0000256" key="2">
    <source>
        <dbReference type="ARBA" id="ARBA00012052"/>
    </source>
</evidence>
<dbReference type="HAMAP" id="MF_00061">
    <property type="entry name" value="IspE"/>
    <property type="match status" value="1"/>
</dbReference>
<dbReference type="UniPathway" id="UPA00056">
    <property type="reaction ID" value="UER00094"/>
</dbReference>
<dbReference type="InterPro" id="IPR013750">
    <property type="entry name" value="GHMP_kinase_C_dom"/>
</dbReference>
<dbReference type="STRING" id="871651.SAMN05421688_2216"/>
<feature type="domain" description="GHMP kinase N-terminal" evidence="11">
    <location>
        <begin position="68"/>
        <end position="130"/>
    </location>
</feature>
<comment type="function">
    <text evidence="10">Catalyzes the phosphorylation of the position 2 hydroxy group of 4-diphosphocytidyl-2C-methyl-D-erythritol.</text>
</comment>
<dbReference type="Pfam" id="PF08544">
    <property type="entry name" value="GHMP_kinases_C"/>
    <property type="match status" value="1"/>
</dbReference>
<dbReference type="Pfam" id="PF00288">
    <property type="entry name" value="GHMP_kinases_N"/>
    <property type="match status" value="1"/>
</dbReference>
<feature type="domain" description="GHMP kinase C-terminal" evidence="12">
    <location>
        <begin position="192"/>
        <end position="264"/>
    </location>
</feature>
<evidence type="ECO:0000313" key="13">
    <source>
        <dbReference type="EMBL" id="SFA99739.1"/>
    </source>
</evidence>
<dbReference type="GO" id="GO:0019288">
    <property type="term" value="P:isopentenyl diphosphate biosynthetic process, methylerythritol 4-phosphate pathway"/>
    <property type="evidence" value="ECO:0007669"/>
    <property type="project" value="UniProtKB-UniRule"/>
</dbReference>
<dbReference type="GO" id="GO:0005524">
    <property type="term" value="F:ATP binding"/>
    <property type="evidence" value="ECO:0007669"/>
    <property type="project" value="UniProtKB-UniRule"/>
</dbReference>
<dbReference type="NCBIfam" id="NF011202">
    <property type="entry name" value="PRK14608.1"/>
    <property type="match status" value="1"/>
</dbReference>
<evidence type="ECO:0000256" key="6">
    <source>
        <dbReference type="ARBA" id="ARBA00022777"/>
    </source>
</evidence>
<dbReference type="EMBL" id="FOJU01000003">
    <property type="protein sequence ID" value="SFA99739.1"/>
    <property type="molecule type" value="Genomic_DNA"/>
</dbReference>
<dbReference type="EC" id="2.7.1.148" evidence="2 10"/>
<keyword evidence="6 10" id="KW-0418">Kinase</keyword>
<dbReference type="PANTHER" id="PTHR43527">
    <property type="entry name" value="4-DIPHOSPHOCYTIDYL-2-C-METHYL-D-ERYTHRITOL KINASE, CHLOROPLASTIC"/>
    <property type="match status" value="1"/>
</dbReference>
<reference evidence="13 14" key="1">
    <citation type="submission" date="2016-10" db="EMBL/GenBank/DDBJ databases">
        <authorList>
            <person name="de Groot N.N."/>
        </authorList>
    </citation>
    <scope>NUCLEOTIDE SEQUENCE [LARGE SCALE GENOMIC DNA]</scope>
    <source>
        <strain evidence="13 14">DSM 29316</strain>
    </source>
</reference>
<evidence type="ECO:0000256" key="1">
    <source>
        <dbReference type="ARBA" id="ARBA00009684"/>
    </source>
</evidence>
<dbReference type="Proteomes" id="UP000198796">
    <property type="component" value="Unassembled WGS sequence"/>
</dbReference>
<evidence type="ECO:0000313" key="14">
    <source>
        <dbReference type="Proteomes" id="UP000198796"/>
    </source>
</evidence>